<feature type="transmembrane region" description="Helical" evidence="5">
    <location>
        <begin position="5"/>
        <end position="22"/>
    </location>
</feature>
<dbReference type="SMART" id="SM00670">
    <property type="entry name" value="PINc"/>
    <property type="match status" value="1"/>
</dbReference>
<evidence type="ECO:0000256" key="5">
    <source>
        <dbReference type="SAM" id="Phobius"/>
    </source>
</evidence>
<evidence type="ECO:0000256" key="1">
    <source>
        <dbReference type="ARBA" id="ARBA00001946"/>
    </source>
</evidence>
<proteinExistence type="predicted"/>
<feature type="domain" description="TRAM" evidence="6">
    <location>
        <begin position="262"/>
        <end position="329"/>
    </location>
</feature>
<feature type="transmembrane region" description="Helical" evidence="5">
    <location>
        <begin position="91"/>
        <end position="110"/>
    </location>
</feature>
<evidence type="ECO:0000256" key="3">
    <source>
        <dbReference type="ARBA" id="ARBA00022801"/>
    </source>
</evidence>
<dbReference type="InterPro" id="IPR052041">
    <property type="entry name" value="Nucleic_acid_metab_PIN/TRAM"/>
</dbReference>
<keyword evidence="2" id="KW-0540">Nuclease</keyword>
<dbReference type="InterPro" id="IPR029060">
    <property type="entry name" value="PIN-like_dom_sf"/>
</dbReference>
<dbReference type="SUPFAM" id="SSF88723">
    <property type="entry name" value="PIN domain-like"/>
    <property type="match status" value="1"/>
</dbReference>
<keyword evidence="3" id="KW-0378">Hydrolase</keyword>
<protein>
    <submittedName>
        <fullName evidence="7">PIN domain-containing protein</fullName>
    </submittedName>
</protein>
<dbReference type="InterPro" id="IPR002792">
    <property type="entry name" value="TRAM_dom"/>
</dbReference>
<feature type="transmembrane region" description="Helical" evidence="5">
    <location>
        <begin position="60"/>
        <end position="85"/>
    </location>
</feature>
<dbReference type="InterPro" id="IPR002716">
    <property type="entry name" value="PIN_dom"/>
</dbReference>
<dbReference type="GO" id="GO:0016787">
    <property type="term" value="F:hydrolase activity"/>
    <property type="evidence" value="ECO:0007669"/>
    <property type="project" value="UniProtKB-KW"/>
</dbReference>
<dbReference type="PANTHER" id="PTHR11603">
    <property type="entry name" value="AAA FAMILY ATPASE"/>
    <property type="match status" value="1"/>
</dbReference>
<evidence type="ECO:0000259" key="6">
    <source>
        <dbReference type="PROSITE" id="PS50926"/>
    </source>
</evidence>
<dbReference type="PANTHER" id="PTHR11603:SF147">
    <property type="entry name" value="MEMBRANE PROTEIN"/>
    <property type="match status" value="1"/>
</dbReference>
<comment type="caution">
    <text evidence="7">The sequence shown here is derived from an EMBL/GenBank/DDBJ whole genome shotgun (WGS) entry which is preliminary data.</text>
</comment>
<keyword evidence="5" id="KW-1133">Transmembrane helix</keyword>
<dbReference type="GO" id="GO:0004518">
    <property type="term" value="F:nuclease activity"/>
    <property type="evidence" value="ECO:0007669"/>
    <property type="project" value="UniProtKB-KW"/>
</dbReference>
<keyword evidence="5" id="KW-0812">Transmembrane</keyword>
<dbReference type="PROSITE" id="PS50926">
    <property type="entry name" value="TRAM"/>
    <property type="match status" value="1"/>
</dbReference>
<sequence>MRWVAFYRLFFFILMVFFIRYAGLESGFTNEVSTLGAVVISLVVFSIEYFISTKRSRDVLAFYVGIALAVVISSILAFIITQLPFMRPASFWVYVTMNLIGIYLFGSFAYHKRHELRILNLFLRPRVTTASCSSKILDTSVLIDGRILGVAKSGFLEGEILVPRFILKELQRIADSKDHVRRTRGRRGMDVLKEMQQLDTISIHIISDDFPRIKEVDLKLIELAKAKKAKIITTDYNLKKIADIHGIRVLNVNELTFLLKPVIMAGDEIKVKVVKRGKEETQGVGYLDDGTMVVVENGYQFMGRDINCIVVSVLQTEAGRMVFARPKQT</sequence>
<evidence type="ECO:0000256" key="4">
    <source>
        <dbReference type="ARBA" id="ARBA00022842"/>
    </source>
</evidence>
<name>A0A7C0XBS9_UNCW3</name>
<keyword evidence="4" id="KW-0460">Magnesium</keyword>
<gene>
    <name evidence="7" type="ORF">ENG67_06425</name>
</gene>
<feature type="transmembrane region" description="Helical" evidence="5">
    <location>
        <begin position="34"/>
        <end position="51"/>
    </location>
</feature>
<dbReference type="Proteomes" id="UP000885931">
    <property type="component" value="Unassembled WGS sequence"/>
</dbReference>
<evidence type="ECO:0000313" key="7">
    <source>
        <dbReference type="EMBL" id="HDM90822.1"/>
    </source>
</evidence>
<keyword evidence="5" id="KW-0472">Membrane</keyword>
<dbReference type="EMBL" id="DRBW01000236">
    <property type="protein sequence ID" value="HDM90822.1"/>
    <property type="molecule type" value="Genomic_DNA"/>
</dbReference>
<dbReference type="Pfam" id="PF01850">
    <property type="entry name" value="PIN"/>
    <property type="match status" value="1"/>
</dbReference>
<organism evidence="7">
    <name type="scientific">candidate division WOR-3 bacterium</name>
    <dbReference type="NCBI Taxonomy" id="2052148"/>
    <lineage>
        <taxon>Bacteria</taxon>
        <taxon>Bacteria division WOR-3</taxon>
    </lineage>
</organism>
<reference evidence="7" key="1">
    <citation type="journal article" date="2020" name="mSystems">
        <title>Genome- and Community-Level Interaction Insights into Carbon Utilization and Element Cycling Functions of Hydrothermarchaeota in Hydrothermal Sediment.</title>
        <authorList>
            <person name="Zhou Z."/>
            <person name="Liu Y."/>
            <person name="Xu W."/>
            <person name="Pan J."/>
            <person name="Luo Z.H."/>
            <person name="Li M."/>
        </authorList>
    </citation>
    <scope>NUCLEOTIDE SEQUENCE [LARGE SCALE GENOMIC DNA]</scope>
    <source>
        <strain evidence="7">HyVt-237</strain>
    </source>
</reference>
<evidence type="ECO:0000256" key="2">
    <source>
        <dbReference type="ARBA" id="ARBA00022722"/>
    </source>
</evidence>
<dbReference type="CDD" id="cd09877">
    <property type="entry name" value="PIN_YacL-like"/>
    <property type="match status" value="1"/>
</dbReference>
<comment type="cofactor">
    <cofactor evidence="1">
        <name>Mg(2+)</name>
        <dbReference type="ChEBI" id="CHEBI:18420"/>
    </cofactor>
</comment>
<dbReference type="Gene3D" id="3.40.50.1010">
    <property type="entry name" value="5'-nuclease"/>
    <property type="match status" value="1"/>
</dbReference>
<dbReference type="AlphaFoldDB" id="A0A7C0XBS9"/>
<accession>A0A7C0XBS9</accession>